<sequence>MRTVYKAFALLTALGVAAQAAAIALAVFTIVDMVEGGGVLDSSYDPMDNLGSALHWYGAIVVASLGLVLLVVSFFNRFRGAKMWATITFALVVLQWVLAFTAFEVVPVGYLHGLNALAIFTCALLAFRAAHRADQLATTVPAQAPAAL</sequence>
<evidence type="ECO:0000313" key="4">
    <source>
        <dbReference type="Proteomes" id="UP000318693"/>
    </source>
</evidence>
<keyword evidence="1" id="KW-0472">Membrane</keyword>
<organism evidence="3 4">
    <name type="scientific">Georgenia yuyongxinii</name>
    <dbReference type="NCBI Taxonomy" id="2589797"/>
    <lineage>
        <taxon>Bacteria</taxon>
        <taxon>Bacillati</taxon>
        <taxon>Actinomycetota</taxon>
        <taxon>Actinomycetes</taxon>
        <taxon>Micrococcales</taxon>
        <taxon>Bogoriellaceae</taxon>
        <taxon>Georgenia</taxon>
    </lineage>
</organism>
<feature type="transmembrane region" description="Helical" evidence="1">
    <location>
        <begin position="83"/>
        <end position="103"/>
    </location>
</feature>
<evidence type="ECO:0008006" key="5">
    <source>
        <dbReference type="Google" id="ProtNLM"/>
    </source>
</evidence>
<name>A0A552WMP4_9MICO</name>
<dbReference type="RefSeq" id="WP_143419335.1">
    <property type="nucleotide sequence ID" value="NZ_VJXR01000057.1"/>
</dbReference>
<comment type="caution">
    <text evidence="3">The sequence shown here is derived from an EMBL/GenBank/DDBJ whole genome shotgun (WGS) entry which is preliminary data.</text>
</comment>
<reference evidence="3 4" key="1">
    <citation type="submission" date="2019-07" db="EMBL/GenBank/DDBJ databases">
        <title>Georgenia wutianyii sp. nov. and Georgenia *** sp. nov. isolated from plateau pika (Ochotona curzoniae) in the Qinghai-Tibet plateau of China.</title>
        <authorList>
            <person name="Tian Z."/>
        </authorList>
    </citation>
    <scope>NUCLEOTIDE SEQUENCE [LARGE SCALE GENOMIC DNA]</scope>
    <source>
        <strain evidence="3 4">Z446</strain>
    </source>
</reference>
<proteinExistence type="predicted"/>
<feature type="chain" id="PRO_5039216508" description="DUF4383 domain-containing protein" evidence="2">
    <location>
        <begin position="23"/>
        <end position="148"/>
    </location>
</feature>
<keyword evidence="2" id="KW-0732">Signal</keyword>
<keyword evidence="1" id="KW-1133">Transmembrane helix</keyword>
<evidence type="ECO:0000313" key="3">
    <source>
        <dbReference type="EMBL" id="TRW44010.1"/>
    </source>
</evidence>
<evidence type="ECO:0000256" key="2">
    <source>
        <dbReference type="SAM" id="SignalP"/>
    </source>
</evidence>
<keyword evidence="1" id="KW-0812">Transmembrane</keyword>
<feature type="transmembrane region" description="Helical" evidence="1">
    <location>
        <begin position="54"/>
        <end position="76"/>
    </location>
</feature>
<dbReference type="Proteomes" id="UP000318693">
    <property type="component" value="Unassembled WGS sequence"/>
</dbReference>
<gene>
    <name evidence="3" type="ORF">FJ693_15285</name>
</gene>
<feature type="signal peptide" evidence="2">
    <location>
        <begin position="1"/>
        <end position="22"/>
    </location>
</feature>
<keyword evidence="4" id="KW-1185">Reference proteome</keyword>
<dbReference type="AlphaFoldDB" id="A0A552WMP4"/>
<protein>
    <recommendedName>
        <fullName evidence="5">DUF4383 domain-containing protein</fullName>
    </recommendedName>
</protein>
<dbReference type="EMBL" id="VJXR01000057">
    <property type="protein sequence ID" value="TRW44010.1"/>
    <property type="molecule type" value="Genomic_DNA"/>
</dbReference>
<evidence type="ECO:0000256" key="1">
    <source>
        <dbReference type="SAM" id="Phobius"/>
    </source>
</evidence>
<feature type="transmembrane region" description="Helical" evidence="1">
    <location>
        <begin position="109"/>
        <end position="127"/>
    </location>
</feature>
<accession>A0A552WMP4</accession>